<sequence length="458" mass="52004">MSEYIPPWSSPYIIGIAGLSGSGKTTVAQEIIKSINEPWTILLSLDNFYKELTPELSAKAFNNEYDFDHPDAIDLDLIYECVKSIKNGKKTEIPMYSFSNHQRIKDQSITIYGANVIIIEGIFTLFKKELLDLMDCKVFVDTDIDICYSRRLLRDIVHRGRDIKSVIEQWDAFVKPNAILYVLPTRSNADIVIPRGSDNYIALELLIEHLKNQLKIKSTEHINHLKMLGLKINPINWDNVTIIEETNQVKVIKTILLNKETKNDIFSFYFDRIASILINESLNFVKYVSGDSMGKTIETPINVKINPTDAFFQLNEIIAVSIIRSGDCFIKSLRRTIPAAKIGKLLIQTDSRTGEPQLHTEKLPIITKNSQVLLFDAQTISGAASIMAIKILLDHNVDENNIILVNYTTTELAIKRIFHAFPKIKSVTACVGGHGSTDSDNDWWMCHRFIDNIYYGTN</sequence>
<dbReference type="SUPFAM" id="SSF52540">
    <property type="entry name" value="P-loop containing nucleoside triphosphate hydrolases"/>
    <property type="match status" value="1"/>
</dbReference>
<dbReference type="Pfam" id="PF14681">
    <property type="entry name" value="UPRTase"/>
    <property type="match status" value="1"/>
</dbReference>
<dbReference type="CDD" id="cd02023">
    <property type="entry name" value="UMPK"/>
    <property type="match status" value="1"/>
</dbReference>
<evidence type="ECO:0000256" key="3">
    <source>
        <dbReference type="ARBA" id="ARBA00022679"/>
    </source>
</evidence>
<keyword evidence="4 6" id="KW-0547">Nucleotide-binding</keyword>
<comment type="caution">
    <text evidence="9">The sequence shown here is derived from an EMBL/GenBank/DDBJ whole genome shotgun (WGS) entry which is preliminary data.</text>
</comment>
<dbReference type="InterPro" id="IPR000836">
    <property type="entry name" value="PRTase_dom"/>
</dbReference>
<dbReference type="PANTHER" id="PTHR10285">
    <property type="entry name" value="URIDINE KINASE"/>
    <property type="match status" value="1"/>
</dbReference>
<evidence type="ECO:0000259" key="8">
    <source>
        <dbReference type="Pfam" id="PF14681"/>
    </source>
</evidence>
<gene>
    <name evidence="9" type="ORF">DAPK24_006070</name>
</gene>
<dbReference type="InterPro" id="IPR006083">
    <property type="entry name" value="PRK/URK"/>
</dbReference>
<dbReference type="InterPro" id="IPR029057">
    <property type="entry name" value="PRTase-like"/>
</dbReference>
<dbReference type="FunFam" id="3.40.50.300:FF:000339">
    <property type="entry name" value="Uridine kinase"/>
    <property type="match status" value="1"/>
</dbReference>
<dbReference type="EC" id="2.7.1.48" evidence="6"/>
<feature type="domain" description="Phosphoribosyltransferase" evidence="8">
    <location>
        <begin position="245"/>
        <end position="431"/>
    </location>
</feature>
<evidence type="ECO:0000256" key="2">
    <source>
        <dbReference type="ARBA" id="ARBA00004784"/>
    </source>
</evidence>
<dbReference type="InterPro" id="IPR027417">
    <property type="entry name" value="P-loop_NTPase"/>
</dbReference>
<organism evidence="9 10">
    <name type="scientific">Pichia kluyveri</name>
    <name type="common">Yeast</name>
    <dbReference type="NCBI Taxonomy" id="36015"/>
    <lineage>
        <taxon>Eukaryota</taxon>
        <taxon>Fungi</taxon>
        <taxon>Dikarya</taxon>
        <taxon>Ascomycota</taxon>
        <taxon>Saccharomycotina</taxon>
        <taxon>Pichiomycetes</taxon>
        <taxon>Pichiales</taxon>
        <taxon>Pichiaceae</taxon>
        <taxon>Pichia</taxon>
    </lineage>
</organism>
<name>A0AAV5QZ13_PICKL</name>
<comment type="catalytic activity">
    <reaction evidence="6">
        <text>uridine + ATP = UMP + ADP + H(+)</text>
        <dbReference type="Rhea" id="RHEA:16825"/>
        <dbReference type="ChEBI" id="CHEBI:15378"/>
        <dbReference type="ChEBI" id="CHEBI:16704"/>
        <dbReference type="ChEBI" id="CHEBI:30616"/>
        <dbReference type="ChEBI" id="CHEBI:57865"/>
        <dbReference type="ChEBI" id="CHEBI:456216"/>
        <dbReference type="EC" id="2.7.1.48"/>
    </reaction>
</comment>
<evidence type="ECO:0000256" key="4">
    <source>
        <dbReference type="ARBA" id="ARBA00022741"/>
    </source>
</evidence>
<evidence type="ECO:0000313" key="9">
    <source>
        <dbReference type="EMBL" id="GMM44032.1"/>
    </source>
</evidence>
<dbReference type="PRINTS" id="PR00988">
    <property type="entry name" value="URIDINKINASE"/>
</dbReference>
<dbReference type="GO" id="GO:0008655">
    <property type="term" value="P:pyrimidine-containing compound salvage"/>
    <property type="evidence" value="ECO:0007669"/>
    <property type="project" value="UniProtKB-ARBA"/>
</dbReference>
<dbReference type="NCBIfam" id="TIGR00235">
    <property type="entry name" value="udk"/>
    <property type="match status" value="1"/>
</dbReference>
<dbReference type="GO" id="GO:0004849">
    <property type="term" value="F:uridine kinase activity"/>
    <property type="evidence" value="ECO:0007669"/>
    <property type="project" value="UniProtKB-EC"/>
</dbReference>
<keyword evidence="5 6" id="KW-0418">Kinase</keyword>
<evidence type="ECO:0000259" key="7">
    <source>
        <dbReference type="Pfam" id="PF00485"/>
    </source>
</evidence>
<evidence type="ECO:0000256" key="1">
    <source>
        <dbReference type="ARBA" id="ARBA00004690"/>
    </source>
</evidence>
<reference evidence="9 10" key="1">
    <citation type="journal article" date="2023" name="Elife">
        <title>Identification of key yeast species and microbe-microbe interactions impacting larval growth of Drosophila in the wild.</title>
        <authorList>
            <person name="Mure A."/>
            <person name="Sugiura Y."/>
            <person name="Maeda R."/>
            <person name="Honda K."/>
            <person name="Sakurai N."/>
            <person name="Takahashi Y."/>
            <person name="Watada M."/>
            <person name="Katoh T."/>
            <person name="Gotoh A."/>
            <person name="Gotoh Y."/>
            <person name="Taniguchi I."/>
            <person name="Nakamura K."/>
            <person name="Hayashi T."/>
            <person name="Katayama T."/>
            <person name="Uemura T."/>
            <person name="Hattori Y."/>
        </authorList>
    </citation>
    <scope>NUCLEOTIDE SEQUENCE [LARGE SCALE GENOMIC DNA]</scope>
    <source>
        <strain evidence="9 10">PK-24</strain>
    </source>
</reference>
<comment type="catalytic activity">
    <reaction evidence="6">
        <text>cytidine + ATP = CMP + ADP + H(+)</text>
        <dbReference type="Rhea" id="RHEA:24674"/>
        <dbReference type="ChEBI" id="CHEBI:15378"/>
        <dbReference type="ChEBI" id="CHEBI:17562"/>
        <dbReference type="ChEBI" id="CHEBI:30616"/>
        <dbReference type="ChEBI" id="CHEBI:60377"/>
        <dbReference type="ChEBI" id="CHEBI:456216"/>
        <dbReference type="EC" id="2.7.1.48"/>
    </reaction>
</comment>
<comment type="pathway">
    <text evidence="2 6">Pyrimidine metabolism; CTP biosynthesis via salvage pathway; CTP from cytidine: step 1/3.</text>
</comment>
<proteinExistence type="inferred from homology"/>
<dbReference type="Pfam" id="PF00485">
    <property type="entry name" value="PRK"/>
    <property type="match status" value="1"/>
</dbReference>
<comment type="similarity">
    <text evidence="6">Belongs to the uridine kinase family.</text>
</comment>
<dbReference type="EMBL" id="BTGB01000001">
    <property type="protein sequence ID" value="GMM44032.1"/>
    <property type="molecule type" value="Genomic_DNA"/>
</dbReference>
<dbReference type="Proteomes" id="UP001378960">
    <property type="component" value="Unassembled WGS sequence"/>
</dbReference>
<dbReference type="CDD" id="cd06223">
    <property type="entry name" value="PRTases_typeI"/>
    <property type="match status" value="1"/>
</dbReference>
<dbReference type="AlphaFoldDB" id="A0AAV5QZ13"/>
<evidence type="ECO:0000313" key="10">
    <source>
        <dbReference type="Proteomes" id="UP001378960"/>
    </source>
</evidence>
<comment type="pathway">
    <text evidence="1 6">Pyrimidine metabolism; UMP biosynthesis via salvage pathway; UMP from uridine: step 1/1.</text>
</comment>
<dbReference type="GO" id="GO:0005524">
    <property type="term" value="F:ATP binding"/>
    <property type="evidence" value="ECO:0007669"/>
    <property type="project" value="UniProtKB-KW"/>
</dbReference>
<dbReference type="Gene3D" id="3.40.50.300">
    <property type="entry name" value="P-loop containing nucleotide triphosphate hydrolases"/>
    <property type="match status" value="1"/>
</dbReference>
<protein>
    <recommendedName>
        <fullName evidence="6">Uridine kinase</fullName>
        <ecNumber evidence="6">2.7.1.48</ecNumber>
    </recommendedName>
</protein>
<keyword evidence="3 6" id="KW-0808">Transferase</keyword>
<feature type="domain" description="Phosphoribulokinase/uridine kinase" evidence="7">
    <location>
        <begin position="13"/>
        <end position="201"/>
    </location>
</feature>
<accession>A0AAV5QZ13</accession>
<dbReference type="SUPFAM" id="SSF53271">
    <property type="entry name" value="PRTase-like"/>
    <property type="match status" value="1"/>
</dbReference>
<keyword evidence="6" id="KW-0067">ATP-binding</keyword>
<evidence type="ECO:0000256" key="5">
    <source>
        <dbReference type="ARBA" id="ARBA00022777"/>
    </source>
</evidence>
<keyword evidence="10" id="KW-1185">Reference proteome</keyword>
<dbReference type="NCBIfam" id="NF004018">
    <property type="entry name" value="PRK05480.1"/>
    <property type="match status" value="1"/>
</dbReference>
<dbReference type="InterPro" id="IPR000764">
    <property type="entry name" value="Uridine_kinase-like"/>
</dbReference>
<evidence type="ECO:0000256" key="6">
    <source>
        <dbReference type="RuleBase" id="RU003825"/>
    </source>
</evidence>
<dbReference type="Gene3D" id="3.40.50.2020">
    <property type="match status" value="1"/>
</dbReference>